<dbReference type="EMBL" id="BAABLV010000027">
    <property type="protein sequence ID" value="GAA4900259.1"/>
    <property type="molecule type" value="Genomic_DNA"/>
</dbReference>
<feature type="domain" description="Putative zinc-finger" evidence="2">
    <location>
        <begin position="17"/>
        <end position="50"/>
    </location>
</feature>
<dbReference type="RefSeq" id="WP_345582096.1">
    <property type="nucleotide sequence ID" value="NZ_BAABLV010000027.1"/>
</dbReference>
<proteinExistence type="predicted"/>
<dbReference type="InterPro" id="IPR027383">
    <property type="entry name" value="Znf_put"/>
</dbReference>
<evidence type="ECO:0000313" key="3">
    <source>
        <dbReference type="EMBL" id="GAA4900259.1"/>
    </source>
</evidence>
<protein>
    <recommendedName>
        <fullName evidence="2">Putative zinc-finger domain-containing protein</fullName>
    </recommendedName>
</protein>
<name>A0ABP9FDS5_9ACTN</name>
<organism evidence="3 4">
    <name type="scientific">Tessaracoccus lubricantis</name>
    <dbReference type="NCBI Taxonomy" id="545543"/>
    <lineage>
        <taxon>Bacteria</taxon>
        <taxon>Bacillati</taxon>
        <taxon>Actinomycetota</taxon>
        <taxon>Actinomycetes</taxon>
        <taxon>Propionibacteriales</taxon>
        <taxon>Propionibacteriaceae</taxon>
        <taxon>Tessaracoccus</taxon>
    </lineage>
</organism>
<evidence type="ECO:0000259" key="2">
    <source>
        <dbReference type="Pfam" id="PF13490"/>
    </source>
</evidence>
<keyword evidence="4" id="KW-1185">Reference proteome</keyword>
<sequence>MSESDMFSHAHDEMDECVQALARVHAFLHNELVEADADMIRHHLHACERCMENFEIESTITEMIQRSQPQQSAPSTLTARIQTMRISRTG</sequence>
<dbReference type="Proteomes" id="UP001501521">
    <property type="component" value="Unassembled WGS sequence"/>
</dbReference>
<dbReference type="Pfam" id="PF13490">
    <property type="entry name" value="zf-HC2"/>
    <property type="match status" value="1"/>
</dbReference>
<feature type="region of interest" description="Disordered" evidence="1">
    <location>
        <begin position="66"/>
        <end position="90"/>
    </location>
</feature>
<reference evidence="4" key="1">
    <citation type="journal article" date="2019" name="Int. J. Syst. Evol. Microbiol.">
        <title>The Global Catalogue of Microorganisms (GCM) 10K type strain sequencing project: providing services to taxonomists for standard genome sequencing and annotation.</title>
        <authorList>
            <consortium name="The Broad Institute Genomics Platform"/>
            <consortium name="The Broad Institute Genome Sequencing Center for Infectious Disease"/>
            <person name="Wu L."/>
            <person name="Ma J."/>
        </authorList>
    </citation>
    <scope>NUCLEOTIDE SEQUENCE [LARGE SCALE GENOMIC DNA]</scope>
    <source>
        <strain evidence="4">JCM 19125</strain>
    </source>
</reference>
<comment type="caution">
    <text evidence="3">The sequence shown here is derived from an EMBL/GenBank/DDBJ whole genome shotgun (WGS) entry which is preliminary data.</text>
</comment>
<accession>A0ABP9FDS5</accession>
<gene>
    <name evidence="3" type="ORF">GCM10025789_18310</name>
</gene>
<evidence type="ECO:0000313" key="4">
    <source>
        <dbReference type="Proteomes" id="UP001501521"/>
    </source>
</evidence>
<evidence type="ECO:0000256" key="1">
    <source>
        <dbReference type="SAM" id="MobiDB-lite"/>
    </source>
</evidence>